<dbReference type="KEGG" id="hlt:I7X12_00415"/>
<dbReference type="InterPro" id="IPR020843">
    <property type="entry name" value="ER"/>
</dbReference>
<dbReference type="PANTHER" id="PTHR44154:SF1">
    <property type="entry name" value="QUINONE OXIDOREDUCTASE"/>
    <property type="match status" value="1"/>
</dbReference>
<dbReference type="GO" id="GO:0030554">
    <property type="term" value="F:adenyl nucleotide binding"/>
    <property type="evidence" value="ECO:0007669"/>
    <property type="project" value="UniProtKB-ARBA"/>
</dbReference>
<keyword evidence="4" id="KW-1185">Reference proteome</keyword>
<dbReference type="PANTHER" id="PTHR44154">
    <property type="entry name" value="QUINONE OXIDOREDUCTASE"/>
    <property type="match status" value="1"/>
</dbReference>
<dbReference type="InterPro" id="IPR036291">
    <property type="entry name" value="NAD(P)-bd_dom_sf"/>
</dbReference>
<keyword evidence="1" id="KW-0521">NADP</keyword>
<protein>
    <submittedName>
        <fullName evidence="3">Zinc-binding dehydrogenase</fullName>
    </submittedName>
</protein>
<sequence length="348" mass="37192">MYAVQYADHGDRDVVEYAERSDPEVGRGDVLVDVKAGALNHLDVWTRKGLPGVDLEMPHVPGCDAAGVVESVGADVTRFEPGDRVAVTAGVSCGECEFCRAGEESMCVDYHIVGEHVPGVHGELAAVPEDNLVAVPEGVDWETAAAAPLVFQTAWRMLVTRADVDPGESVLVLGASGGVGHAAVQIADYAGAEVFATASTDEKLEYAREVGADHAIDYTEDDFAARVRELTDGRGVDVVVDHVAGETWDDSLQSLAKGGRLVTCGATAGGRPQTNVNRVFWNQLSILGSTMATPGEVDDVLAKVWDGTFEVRVRDRLRMSETARAHELLEDREGFGKVVVVPDSEYDE</sequence>
<dbReference type="Proteomes" id="UP000595001">
    <property type="component" value="Chromosome"/>
</dbReference>
<dbReference type="InterPro" id="IPR013154">
    <property type="entry name" value="ADH-like_N"/>
</dbReference>
<organism evidence="3 4">
    <name type="scientific">Halosimplex litoreum</name>
    <dbReference type="NCBI Taxonomy" id="1198301"/>
    <lineage>
        <taxon>Archaea</taxon>
        <taxon>Methanobacteriati</taxon>
        <taxon>Methanobacteriota</taxon>
        <taxon>Stenosarchaea group</taxon>
        <taxon>Halobacteria</taxon>
        <taxon>Halobacteriales</taxon>
        <taxon>Haloarculaceae</taxon>
        <taxon>Halosimplex</taxon>
    </lineage>
</organism>
<dbReference type="InterPro" id="IPR013149">
    <property type="entry name" value="ADH-like_C"/>
</dbReference>
<dbReference type="EMBL" id="CP065856">
    <property type="protein sequence ID" value="QPV63132.1"/>
    <property type="molecule type" value="Genomic_DNA"/>
</dbReference>
<dbReference type="RefSeq" id="WP_198061925.1">
    <property type="nucleotide sequence ID" value="NZ_CP065856.1"/>
</dbReference>
<dbReference type="SUPFAM" id="SSF51735">
    <property type="entry name" value="NAD(P)-binding Rossmann-fold domains"/>
    <property type="match status" value="1"/>
</dbReference>
<accession>A0A7T3KVC5</accession>
<dbReference type="GeneID" id="60586910"/>
<feature type="domain" description="Enoyl reductase (ER)" evidence="2">
    <location>
        <begin position="10"/>
        <end position="340"/>
    </location>
</feature>
<dbReference type="Gene3D" id="3.90.180.10">
    <property type="entry name" value="Medium-chain alcohol dehydrogenases, catalytic domain"/>
    <property type="match status" value="1"/>
</dbReference>
<dbReference type="InterPro" id="IPR011032">
    <property type="entry name" value="GroES-like_sf"/>
</dbReference>
<reference evidence="3 4" key="1">
    <citation type="submission" date="2020-12" db="EMBL/GenBank/DDBJ databases">
        <title>Halosimplex halophilum sp. nov. and Halosimplex salinum sp. nov., two new members of the genus Halosimplex.</title>
        <authorList>
            <person name="Cui H.L."/>
        </authorList>
    </citation>
    <scope>NUCLEOTIDE SEQUENCE [LARGE SCALE GENOMIC DNA]</scope>
    <source>
        <strain evidence="3 4">YGH94</strain>
    </source>
</reference>
<dbReference type="InterPro" id="IPR051603">
    <property type="entry name" value="Zinc-ADH_QOR/CCCR"/>
</dbReference>
<dbReference type="CDD" id="cd08266">
    <property type="entry name" value="Zn_ADH_like1"/>
    <property type="match status" value="1"/>
</dbReference>
<gene>
    <name evidence="3" type="ORF">I7X12_00415</name>
</gene>
<dbReference type="AlphaFoldDB" id="A0A7T3KVC5"/>
<dbReference type="Pfam" id="PF08240">
    <property type="entry name" value="ADH_N"/>
    <property type="match status" value="1"/>
</dbReference>
<dbReference type="SUPFAM" id="SSF50129">
    <property type="entry name" value="GroES-like"/>
    <property type="match status" value="1"/>
</dbReference>
<dbReference type="SMART" id="SM00829">
    <property type="entry name" value="PKS_ER"/>
    <property type="match status" value="1"/>
</dbReference>
<dbReference type="GO" id="GO:0043168">
    <property type="term" value="F:anion binding"/>
    <property type="evidence" value="ECO:0007669"/>
    <property type="project" value="UniProtKB-ARBA"/>
</dbReference>
<evidence type="ECO:0000313" key="4">
    <source>
        <dbReference type="Proteomes" id="UP000595001"/>
    </source>
</evidence>
<dbReference type="GO" id="GO:0044281">
    <property type="term" value="P:small molecule metabolic process"/>
    <property type="evidence" value="ECO:0007669"/>
    <property type="project" value="UniProtKB-ARBA"/>
</dbReference>
<proteinExistence type="predicted"/>
<name>A0A7T3KVC5_9EURY</name>
<evidence type="ECO:0000256" key="1">
    <source>
        <dbReference type="ARBA" id="ARBA00022857"/>
    </source>
</evidence>
<evidence type="ECO:0000313" key="3">
    <source>
        <dbReference type="EMBL" id="QPV63132.1"/>
    </source>
</evidence>
<dbReference type="Pfam" id="PF00107">
    <property type="entry name" value="ADH_zinc_N"/>
    <property type="match status" value="1"/>
</dbReference>
<evidence type="ECO:0000259" key="2">
    <source>
        <dbReference type="SMART" id="SM00829"/>
    </source>
</evidence>
<dbReference type="GO" id="GO:0016616">
    <property type="term" value="F:oxidoreductase activity, acting on the CH-OH group of donors, NAD or NADP as acceptor"/>
    <property type="evidence" value="ECO:0007669"/>
    <property type="project" value="UniProtKB-ARBA"/>
</dbReference>
<dbReference type="OrthoDB" id="8709at2157"/>